<feature type="compositionally biased region" description="Low complexity" evidence="2">
    <location>
        <begin position="451"/>
        <end position="464"/>
    </location>
</feature>
<name>A0AAN7V5Q4_9COLE</name>
<sequence length="518" mass="59236">MPRKKRSRKRKTQKKQIEDDFQMRQHIEDTCIVSSISEKNLVSVQEHYYETPNISLNDSGLKYIFSSRNGCYSSSLIESNTEFQSCEAITQTPHINRVNLDSVRHISSTPLKQVEFSNNSAVCIQDLNNLQGKNVEEKVVRCSRTLDRLRLNHLREFNDIILNTSQGECFDDSTRLANDEDDRFFTPHRFQFSPPLSTPIFSSVGVQTSTPKRKVSLSFSKRHSYNKTSPTMRYYKQERRSLERISVGGSTREVCTVNTIETCAHIVSKLKKYHGRYSSQLPTKVFDLFTWLGVAIKQSLVSLYKFYTHRNTSHCENCNQYLGQIAALSSNIENLRSEMKDEIKQQLCKFEENIKRHLSDTRLAPIHTVPPPPPPPPPPPLLPSLTNSSKIVRKTEVKKSQDVVKPIISLDDILNVKLRKISGRPSIEVRRSTEPNLATSLKTLKPIKSSLTSSTSSLQLRTPPVNSESPCSTLTRMLTGVDANVRRVKRLQRSNTYNSFDDSSRRGLLTKRERDSRL</sequence>
<comment type="caution">
    <text evidence="3">The sequence shown here is derived from an EMBL/GenBank/DDBJ whole genome shotgun (WGS) entry which is preliminary data.</text>
</comment>
<accession>A0AAN7V5Q4</accession>
<keyword evidence="1" id="KW-0175">Coiled coil</keyword>
<dbReference type="EMBL" id="JAVRBK010000010">
    <property type="protein sequence ID" value="KAK5637919.1"/>
    <property type="molecule type" value="Genomic_DNA"/>
</dbReference>
<dbReference type="AlphaFoldDB" id="A0AAN7V5Q4"/>
<keyword evidence="4" id="KW-1185">Reference proteome</keyword>
<feature type="coiled-coil region" evidence="1">
    <location>
        <begin position="318"/>
        <end position="345"/>
    </location>
</feature>
<gene>
    <name evidence="3" type="ORF">RI129_012214</name>
</gene>
<dbReference type="Proteomes" id="UP001329430">
    <property type="component" value="Chromosome 10"/>
</dbReference>
<evidence type="ECO:0000313" key="4">
    <source>
        <dbReference type="Proteomes" id="UP001329430"/>
    </source>
</evidence>
<evidence type="ECO:0000256" key="2">
    <source>
        <dbReference type="SAM" id="MobiDB-lite"/>
    </source>
</evidence>
<organism evidence="3 4">
    <name type="scientific">Pyrocoelia pectoralis</name>
    <dbReference type="NCBI Taxonomy" id="417401"/>
    <lineage>
        <taxon>Eukaryota</taxon>
        <taxon>Metazoa</taxon>
        <taxon>Ecdysozoa</taxon>
        <taxon>Arthropoda</taxon>
        <taxon>Hexapoda</taxon>
        <taxon>Insecta</taxon>
        <taxon>Pterygota</taxon>
        <taxon>Neoptera</taxon>
        <taxon>Endopterygota</taxon>
        <taxon>Coleoptera</taxon>
        <taxon>Polyphaga</taxon>
        <taxon>Elateriformia</taxon>
        <taxon>Elateroidea</taxon>
        <taxon>Lampyridae</taxon>
        <taxon>Lampyrinae</taxon>
        <taxon>Pyrocoelia</taxon>
    </lineage>
</organism>
<feature type="compositionally biased region" description="Basic and acidic residues" evidence="2">
    <location>
        <begin position="502"/>
        <end position="518"/>
    </location>
</feature>
<evidence type="ECO:0000313" key="3">
    <source>
        <dbReference type="EMBL" id="KAK5637919.1"/>
    </source>
</evidence>
<evidence type="ECO:0000256" key="1">
    <source>
        <dbReference type="SAM" id="Coils"/>
    </source>
</evidence>
<proteinExistence type="predicted"/>
<feature type="region of interest" description="Disordered" evidence="2">
    <location>
        <begin position="496"/>
        <end position="518"/>
    </location>
</feature>
<protein>
    <submittedName>
        <fullName evidence="3">Uncharacterized protein</fullName>
    </submittedName>
</protein>
<reference evidence="3 4" key="1">
    <citation type="journal article" date="2024" name="Insects">
        <title>An Improved Chromosome-Level Genome Assembly of the Firefly Pyrocoelia pectoralis.</title>
        <authorList>
            <person name="Fu X."/>
            <person name="Meyer-Rochow V.B."/>
            <person name="Ballantyne L."/>
            <person name="Zhu X."/>
        </authorList>
    </citation>
    <scope>NUCLEOTIDE SEQUENCE [LARGE SCALE GENOMIC DNA]</scope>
    <source>
        <strain evidence="3">XCY_ONT2</strain>
    </source>
</reference>
<feature type="region of interest" description="Disordered" evidence="2">
    <location>
        <begin position="451"/>
        <end position="470"/>
    </location>
</feature>